<dbReference type="PROSITE" id="PS50158">
    <property type="entry name" value="ZF_CCHC"/>
    <property type="match status" value="1"/>
</dbReference>
<keyword evidence="1" id="KW-0863">Zinc-finger</keyword>
<evidence type="ECO:0000313" key="3">
    <source>
        <dbReference type="EMBL" id="GKT20119.1"/>
    </source>
</evidence>
<keyword evidence="4" id="KW-1185">Reference proteome</keyword>
<reference evidence="3" key="1">
    <citation type="submission" date="2022-03" db="EMBL/GenBank/DDBJ databases">
        <title>Draft genome sequence of Aduncisulcus paluster, a free-living microaerophilic Fornicata.</title>
        <authorList>
            <person name="Yuyama I."/>
            <person name="Kume K."/>
            <person name="Tamura T."/>
            <person name="Inagaki Y."/>
            <person name="Hashimoto T."/>
        </authorList>
    </citation>
    <scope>NUCLEOTIDE SEQUENCE</scope>
    <source>
        <strain evidence="3">NY0171</strain>
    </source>
</reference>
<sequence length="461" mass="52762">MSHSEIQATNPLKLTVIEPGQTGNAANGLFIERLRSDDTDDVKEFLKKIQELKTTHHDLIIPPFSQLMPPISATLLGYVLEEPIAMTCTNQVYLTKTIEKAIKAFTPDDMFRKFMLEAEKIVCETNADGESISMKQAYKYTANWSRLRMELLEGRDVDELKESKIVDLFVDGIRPVHFRNAIKEAVEHLRTLERHGSLETTDRTPDADTQDRVSAYFVHEVISLEKIATSYETRLGKRHSGGKEYTEKSLLQQNQLRTQAMTIEPPTMVRTHQATTPMAYDLPQVETPAVTPGGSYGRPQGMTPQRELRPTCVFCLYSNHWCWECDHMGGRHQARGAACKPVSRQAWKRYGSIIQSKRPDLLDKFHKFMAECVKRTGFDEYGAALGATPQGYQRDTRGRYIPQERVLKKDKPCWNCRELGHYTRECTLPLKTQAELDVARNLYYTDRKAFFASKPDGRYPE</sequence>
<dbReference type="InterPro" id="IPR001878">
    <property type="entry name" value="Znf_CCHC"/>
</dbReference>
<dbReference type="EMBL" id="BQXS01012164">
    <property type="protein sequence ID" value="GKT20119.1"/>
    <property type="molecule type" value="Genomic_DNA"/>
</dbReference>
<evidence type="ECO:0000313" key="4">
    <source>
        <dbReference type="Proteomes" id="UP001057375"/>
    </source>
</evidence>
<organism evidence="3 4">
    <name type="scientific">Aduncisulcus paluster</name>
    <dbReference type="NCBI Taxonomy" id="2918883"/>
    <lineage>
        <taxon>Eukaryota</taxon>
        <taxon>Metamonada</taxon>
        <taxon>Carpediemonas-like organisms</taxon>
        <taxon>Aduncisulcus</taxon>
    </lineage>
</organism>
<dbReference type="Proteomes" id="UP001057375">
    <property type="component" value="Unassembled WGS sequence"/>
</dbReference>
<dbReference type="SUPFAM" id="SSF57756">
    <property type="entry name" value="Retrovirus zinc finger-like domains"/>
    <property type="match status" value="1"/>
</dbReference>
<name>A0ABQ5JWQ8_9EUKA</name>
<keyword evidence="1" id="KW-0862">Zinc</keyword>
<feature type="domain" description="CCHC-type" evidence="2">
    <location>
        <begin position="413"/>
        <end position="426"/>
    </location>
</feature>
<dbReference type="Pfam" id="PF00098">
    <property type="entry name" value="zf-CCHC"/>
    <property type="match status" value="1"/>
</dbReference>
<evidence type="ECO:0000256" key="1">
    <source>
        <dbReference type="PROSITE-ProRule" id="PRU00047"/>
    </source>
</evidence>
<protein>
    <recommendedName>
        <fullName evidence="2">CCHC-type domain-containing protein</fullName>
    </recommendedName>
</protein>
<accession>A0ABQ5JWQ8</accession>
<gene>
    <name evidence="3" type="ORF">ADUPG1_011654</name>
</gene>
<proteinExistence type="predicted"/>
<keyword evidence="1" id="KW-0479">Metal-binding</keyword>
<dbReference type="InterPro" id="IPR036875">
    <property type="entry name" value="Znf_CCHC_sf"/>
</dbReference>
<evidence type="ECO:0000259" key="2">
    <source>
        <dbReference type="PROSITE" id="PS50158"/>
    </source>
</evidence>
<comment type="caution">
    <text evidence="3">The sequence shown here is derived from an EMBL/GenBank/DDBJ whole genome shotgun (WGS) entry which is preliminary data.</text>
</comment>